<dbReference type="EMBL" id="HACG01026446">
    <property type="protein sequence ID" value="CEK73311.1"/>
    <property type="molecule type" value="Transcribed_RNA"/>
</dbReference>
<gene>
    <name evidence="1" type="primary">ORF86188</name>
</gene>
<evidence type="ECO:0000313" key="1">
    <source>
        <dbReference type="EMBL" id="CEK73311.1"/>
    </source>
</evidence>
<protein>
    <submittedName>
        <fullName evidence="1">Uncharacterized protein</fullName>
    </submittedName>
</protein>
<accession>A0A0B6ZZQ0</accession>
<name>A0A0B6ZZQ0_9EUPU</name>
<proteinExistence type="predicted"/>
<sequence>MFHLHHHHHDPVICPEHNFNIITALRNSLNRRTTKSEETLCMIFRKSFMEATRMCPSLPLSSSGAVS</sequence>
<organism evidence="1">
    <name type="scientific">Arion vulgaris</name>
    <dbReference type="NCBI Taxonomy" id="1028688"/>
    <lineage>
        <taxon>Eukaryota</taxon>
        <taxon>Metazoa</taxon>
        <taxon>Spiralia</taxon>
        <taxon>Lophotrochozoa</taxon>
        <taxon>Mollusca</taxon>
        <taxon>Gastropoda</taxon>
        <taxon>Heterobranchia</taxon>
        <taxon>Euthyneura</taxon>
        <taxon>Panpulmonata</taxon>
        <taxon>Eupulmonata</taxon>
        <taxon>Stylommatophora</taxon>
        <taxon>Helicina</taxon>
        <taxon>Arionoidea</taxon>
        <taxon>Arionidae</taxon>
        <taxon>Arion</taxon>
    </lineage>
</organism>
<feature type="non-terminal residue" evidence="1">
    <location>
        <position position="67"/>
    </location>
</feature>
<reference evidence="1" key="1">
    <citation type="submission" date="2014-12" db="EMBL/GenBank/DDBJ databases">
        <title>Insight into the proteome of Arion vulgaris.</title>
        <authorList>
            <person name="Aradska J."/>
            <person name="Bulat T."/>
            <person name="Smidak R."/>
            <person name="Sarate P."/>
            <person name="Gangsoo J."/>
            <person name="Sialana F."/>
            <person name="Bilban M."/>
            <person name="Lubec G."/>
        </authorList>
    </citation>
    <scope>NUCLEOTIDE SEQUENCE</scope>
    <source>
        <tissue evidence="1">Skin</tissue>
    </source>
</reference>
<dbReference type="AlphaFoldDB" id="A0A0B6ZZQ0"/>